<proteinExistence type="predicted"/>
<evidence type="ECO:0000313" key="3">
    <source>
        <dbReference type="Proteomes" id="UP001530400"/>
    </source>
</evidence>
<accession>A0ABD3Q7W8</accession>
<comment type="caution">
    <text evidence="2">The sequence shown here is derived from an EMBL/GenBank/DDBJ whole genome shotgun (WGS) entry which is preliminary data.</text>
</comment>
<reference evidence="2 3" key="1">
    <citation type="submission" date="2024-10" db="EMBL/GenBank/DDBJ databases">
        <title>Updated reference genomes for cyclostephanoid diatoms.</title>
        <authorList>
            <person name="Roberts W.R."/>
            <person name="Alverson A.J."/>
        </authorList>
    </citation>
    <scope>NUCLEOTIDE SEQUENCE [LARGE SCALE GENOMIC DNA]</scope>
    <source>
        <strain evidence="2 3">AJA010-31</strain>
    </source>
</reference>
<organism evidence="2 3">
    <name type="scientific">Cyclotella atomus</name>
    <dbReference type="NCBI Taxonomy" id="382360"/>
    <lineage>
        <taxon>Eukaryota</taxon>
        <taxon>Sar</taxon>
        <taxon>Stramenopiles</taxon>
        <taxon>Ochrophyta</taxon>
        <taxon>Bacillariophyta</taxon>
        <taxon>Coscinodiscophyceae</taxon>
        <taxon>Thalassiosirophycidae</taxon>
        <taxon>Stephanodiscales</taxon>
        <taxon>Stephanodiscaceae</taxon>
        <taxon>Cyclotella</taxon>
    </lineage>
</organism>
<evidence type="ECO:0000313" key="2">
    <source>
        <dbReference type="EMBL" id="KAL3796243.1"/>
    </source>
</evidence>
<keyword evidence="3" id="KW-1185">Reference proteome</keyword>
<name>A0ABD3Q7W8_9STRA</name>
<sequence length="316" mass="33719">MLGTFLFVLTCGLNTAAGASTITSFVPSTPSCHRDVMLKPRPYRYMHSLFASNDDKTSSSSTSKSARERGIYSRPSAAIERGSGFFIPGLEGPRIRLLFGITVLIADAASHFLAESQPGDVGQLIAESTIAFYGALLLFQGIIESGGQRNSQALDTSTDENGDVIGTGEGIAKEMISDGIKMNIKAVSSIRKAANTIIDFTPTKYVMLADKSSGTVYTLNSSNSAVPISSSDEQINTINLALNAVSESRGGRVALPTEHPVSKLLPPSASRCILVQKVNSVTEDQYCLILGSDSLLPSFTKNDLRWIGQLSETIKL</sequence>
<dbReference type="EMBL" id="JALLPJ020000299">
    <property type="protein sequence ID" value="KAL3796243.1"/>
    <property type="molecule type" value="Genomic_DNA"/>
</dbReference>
<dbReference type="Proteomes" id="UP001530400">
    <property type="component" value="Unassembled WGS sequence"/>
</dbReference>
<protein>
    <submittedName>
        <fullName evidence="2">Uncharacterized protein</fullName>
    </submittedName>
</protein>
<gene>
    <name evidence="2" type="ORF">ACHAWO_010523</name>
</gene>
<feature type="chain" id="PRO_5044769134" evidence="1">
    <location>
        <begin position="19"/>
        <end position="316"/>
    </location>
</feature>
<feature type="signal peptide" evidence="1">
    <location>
        <begin position="1"/>
        <end position="18"/>
    </location>
</feature>
<dbReference type="AlphaFoldDB" id="A0ABD3Q7W8"/>
<evidence type="ECO:0000256" key="1">
    <source>
        <dbReference type="SAM" id="SignalP"/>
    </source>
</evidence>
<keyword evidence="1" id="KW-0732">Signal</keyword>